<evidence type="ECO:0000313" key="16">
    <source>
        <dbReference type="Proteomes" id="UP001168098"/>
    </source>
</evidence>
<dbReference type="PANTHER" id="PTHR11017:SF573">
    <property type="entry name" value="ADP-RIBOSYL CYCLASE_CYCLIC ADP-RIBOSE HYDROLASE"/>
    <property type="match status" value="1"/>
</dbReference>
<dbReference type="GO" id="GO:0005634">
    <property type="term" value="C:nucleus"/>
    <property type="evidence" value="ECO:0007669"/>
    <property type="project" value="UniProtKB-SubCell"/>
</dbReference>
<evidence type="ECO:0000256" key="11">
    <source>
        <dbReference type="ARBA" id="ARBA00047304"/>
    </source>
</evidence>
<dbReference type="InterPro" id="IPR000157">
    <property type="entry name" value="TIR_dom"/>
</dbReference>
<evidence type="ECO:0000256" key="4">
    <source>
        <dbReference type="ARBA" id="ARBA00022490"/>
    </source>
</evidence>
<evidence type="ECO:0000256" key="1">
    <source>
        <dbReference type="ARBA" id="ARBA00004123"/>
    </source>
</evidence>
<feature type="domain" description="TIR" evidence="14">
    <location>
        <begin position="19"/>
        <end position="170"/>
    </location>
</feature>
<proteinExistence type="inferred from homology"/>
<evidence type="ECO:0000256" key="5">
    <source>
        <dbReference type="ARBA" id="ARBA00022614"/>
    </source>
</evidence>
<name>A0AA39DB78_VITRO</name>
<dbReference type="GO" id="GO:0005737">
    <property type="term" value="C:cytoplasm"/>
    <property type="evidence" value="ECO:0007669"/>
    <property type="project" value="UniProtKB-SubCell"/>
</dbReference>
<evidence type="ECO:0000256" key="12">
    <source>
        <dbReference type="ARBA" id="ARBA00061488"/>
    </source>
</evidence>
<dbReference type="Pfam" id="PF07725">
    <property type="entry name" value="LRR_3"/>
    <property type="match status" value="1"/>
</dbReference>
<comment type="subcellular location">
    <subcellularLocation>
        <location evidence="2">Cytoplasm</location>
    </subcellularLocation>
    <subcellularLocation>
        <location evidence="1">Nucleus</location>
    </subcellularLocation>
</comment>
<organism evidence="15 16">
    <name type="scientific">Vitis rotundifolia</name>
    <name type="common">Muscadine grape</name>
    <dbReference type="NCBI Taxonomy" id="103349"/>
    <lineage>
        <taxon>Eukaryota</taxon>
        <taxon>Viridiplantae</taxon>
        <taxon>Streptophyta</taxon>
        <taxon>Embryophyta</taxon>
        <taxon>Tracheophyta</taxon>
        <taxon>Spermatophyta</taxon>
        <taxon>Magnoliopsida</taxon>
        <taxon>eudicotyledons</taxon>
        <taxon>Gunneridae</taxon>
        <taxon>Pentapetalae</taxon>
        <taxon>rosids</taxon>
        <taxon>Vitales</taxon>
        <taxon>Vitaceae</taxon>
        <taxon>Viteae</taxon>
        <taxon>Vitis</taxon>
    </lineage>
</organism>
<dbReference type="EC" id="3.2.2.6" evidence="3"/>
<dbReference type="InterPro" id="IPR011713">
    <property type="entry name" value="Leu-rich_rpt_3"/>
</dbReference>
<dbReference type="InterPro" id="IPR027417">
    <property type="entry name" value="P-loop_NTPase"/>
</dbReference>
<keyword evidence="9" id="KW-0520">NAD</keyword>
<evidence type="ECO:0000256" key="13">
    <source>
        <dbReference type="SAM" id="MobiDB-lite"/>
    </source>
</evidence>
<keyword evidence="8" id="KW-0611">Plant defense</keyword>
<dbReference type="SUPFAM" id="SSF52058">
    <property type="entry name" value="L domain-like"/>
    <property type="match status" value="1"/>
</dbReference>
<dbReference type="PRINTS" id="PR00364">
    <property type="entry name" value="DISEASERSIST"/>
</dbReference>
<feature type="compositionally biased region" description="Basic and acidic residues" evidence="13">
    <location>
        <begin position="1181"/>
        <end position="1203"/>
    </location>
</feature>
<keyword evidence="5" id="KW-0433">Leucine-rich repeat</keyword>
<dbReference type="InterPro" id="IPR045344">
    <property type="entry name" value="C-JID"/>
</dbReference>
<dbReference type="InterPro" id="IPR044974">
    <property type="entry name" value="Disease_R_plants"/>
</dbReference>
<sequence>MASSSTSLSLTSSSSTHRWKYDVFLSFRGEDTRRSFTAHLHAALCRKGINTFKDNQLRRGEKISPALLQAIEESRFFIIIFSENYASSSWCLEELTKILECVKVGAHTALPVFHNVDPSHHEEVHKDKMEEVVKWREALTEAATISGWDSRNRDESEVIEEIVTRILNERIDTFSSNMDALVGMDSQDMVSLLYIGSDDVRIVGIWGVDGISKTTILEAIYDQIYIKFEGYCCFLRNVREDSKKCGLTYVKEKLLSKIFGVGEQEFLIQDRGINFVKDRLHSKKILIVLDDVDHRQQLEGLVGNHDWFGPRSRIIITTKEKHLLIQQEVDAIYEAKELQNDEALRLFYQYAYRHEHPTKDFNLPLTLKVLGCFLYTKSIDKWKIQSVLKTSFNGLDDNEKDIYLDVAFFYVGQDKDFVIEMLDNCDFFAHSGIRNLLDKSLINILDNKLCMHDLLQEMGWKIIWQESIKDPNKRSRLRLYEDIKHVLTTNTGTEAIEGIVFDLSASEVSNLSVDALERMNKLRLLRFYNFQFYGSFEYLSGKELFASTHDAWRWRDYKTYNSLYNDCKLHLSRDFKFPSNNLRSLRWHGFPLKSLLSNFHPEKLVVLNMCSSQIEQLWKGHKKFIKLSHSQHLTKTPDFSGAPNIRRLILAEGCTSLVEVHPSIGALKELIFLNLEGCKNLRKVQGNMEHLPELSLEGTAIKRLPSSIENLIGLVLLNLKECKSLESLPSSIFKLKSLKTLILSNCIRLEKLPEILENTEGLMELFLDGTSIRELPSSVGHLNGLVLLDMNYCKKLASLPQSICKLTSLRTLTLSGCSELKEFPDDLGCLQCLAELNADESGVQEVPSSITLLQNLEVLSFAGCKGVESKTRNLVFSFRPSPTECFRLPSLLGLYSLRRLDLSDCNLLEGAMPNDMTETISLPASLSQLSPLKWLILEHCKSLQSLPELPSNIQYLGAKDCTSLETFSCPSIAYTLKKLGTLIFKFSNCFRLVENEHSDIVEIILLGIQLLASIPKLLDSDMSINGWECPQNSYDAIVPGSRIPEWFVDQSTGSSVAVELPPHWFNTKLMGMAVCAVVGVKGVIDPFTCPFIHFTLDDDEGICYGWAASPSDSMKADHMWFGYRSLVELVCVAGHPFSQRRGTMVVSFRFSGGEEKLEMKKYRVDAHRIQLSLPHVAGRRRQSDSESKDLRQSNSDSESKDLRQSCSPSNILANFFMLLKQICVPNQIQSI</sequence>
<keyword evidence="16" id="KW-1185">Reference proteome</keyword>
<dbReference type="SUPFAM" id="SSF52200">
    <property type="entry name" value="Toll/Interleukin receptor TIR domain"/>
    <property type="match status" value="1"/>
</dbReference>
<keyword evidence="7" id="KW-0378">Hydrolase</keyword>
<dbReference type="AlphaFoldDB" id="A0AA39DB78"/>
<dbReference type="InterPro" id="IPR032675">
    <property type="entry name" value="LRR_dom_sf"/>
</dbReference>
<dbReference type="SMART" id="SM00255">
    <property type="entry name" value="TIR"/>
    <property type="match status" value="1"/>
</dbReference>
<dbReference type="GO" id="GO:0050832">
    <property type="term" value="P:defense response to fungus"/>
    <property type="evidence" value="ECO:0007669"/>
    <property type="project" value="UniProtKB-ARBA"/>
</dbReference>
<keyword evidence="6" id="KW-0677">Repeat</keyword>
<evidence type="ECO:0000256" key="10">
    <source>
        <dbReference type="ARBA" id="ARBA00023242"/>
    </source>
</evidence>
<dbReference type="GO" id="GO:0043531">
    <property type="term" value="F:ADP binding"/>
    <property type="evidence" value="ECO:0007669"/>
    <property type="project" value="InterPro"/>
</dbReference>
<dbReference type="Proteomes" id="UP001168098">
    <property type="component" value="Unassembled WGS sequence"/>
</dbReference>
<dbReference type="SUPFAM" id="SSF52540">
    <property type="entry name" value="P-loop containing nucleoside triphosphate hydrolases"/>
    <property type="match status" value="1"/>
</dbReference>
<dbReference type="SUPFAM" id="SSF52047">
    <property type="entry name" value="RNI-like"/>
    <property type="match status" value="1"/>
</dbReference>
<dbReference type="Gene3D" id="3.40.50.300">
    <property type="entry name" value="P-loop containing nucleotide triphosphate hydrolases"/>
    <property type="match status" value="1"/>
</dbReference>
<dbReference type="Pfam" id="PF00931">
    <property type="entry name" value="NB-ARC"/>
    <property type="match status" value="1"/>
</dbReference>
<evidence type="ECO:0000256" key="2">
    <source>
        <dbReference type="ARBA" id="ARBA00004496"/>
    </source>
</evidence>
<evidence type="ECO:0000256" key="6">
    <source>
        <dbReference type="ARBA" id="ARBA00022737"/>
    </source>
</evidence>
<comment type="similarity">
    <text evidence="12">Belongs to the disease resistance TIR-NB-LRR family.</text>
</comment>
<evidence type="ECO:0000259" key="14">
    <source>
        <dbReference type="PROSITE" id="PS50104"/>
    </source>
</evidence>
<comment type="caution">
    <text evidence="15">The sequence shown here is derived from an EMBL/GenBank/DDBJ whole genome shotgun (WGS) entry which is preliminary data.</text>
</comment>
<dbReference type="GO" id="GO:0007165">
    <property type="term" value="P:signal transduction"/>
    <property type="evidence" value="ECO:0007669"/>
    <property type="project" value="InterPro"/>
</dbReference>
<evidence type="ECO:0000313" key="15">
    <source>
        <dbReference type="EMBL" id="KAJ9675907.1"/>
    </source>
</evidence>
<dbReference type="InterPro" id="IPR058546">
    <property type="entry name" value="RPS4B/Roq1-like_LRR"/>
</dbReference>
<dbReference type="InterPro" id="IPR058192">
    <property type="entry name" value="WHD_ROQ1-like"/>
</dbReference>
<evidence type="ECO:0000256" key="3">
    <source>
        <dbReference type="ARBA" id="ARBA00011982"/>
    </source>
</evidence>
<dbReference type="GO" id="GO:0061809">
    <property type="term" value="F:NAD+ nucleosidase activity, cyclic ADP-ribose generating"/>
    <property type="evidence" value="ECO:0007669"/>
    <property type="project" value="UniProtKB-EC"/>
</dbReference>
<dbReference type="Pfam" id="PF23282">
    <property type="entry name" value="WHD_ROQ1"/>
    <property type="match status" value="1"/>
</dbReference>
<dbReference type="PANTHER" id="PTHR11017">
    <property type="entry name" value="LEUCINE-RICH REPEAT-CONTAINING PROTEIN"/>
    <property type="match status" value="1"/>
</dbReference>
<dbReference type="Pfam" id="PF23286">
    <property type="entry name" value="LRR_13"/>
    <property type="match status" value="1"/>
</dbReference>
<feature type="region of interest" description="Disordered" evidence="13">
    <location>
        <begin position="1176"/>
        <end position="1205"/>
    </location>
</feature>
<dbReference type="Gene3D" id="3.80.10.10">
    <property type="entry name" value="Ribonuclease Inhibitor"/>
    <property type="match status" value="3"/>
</dbReference>
<dbReference type="InterPro" id="IPR002182">
    <property type="entry name" value="NB-ARC"/>
</dbReference>
<dbReference type="InterPro" id="IPR035897">
    <property type="entry name" value="Toll_tir_struct_dom_sf"/>
</dbReference>
<dbReference type="Pfam" id="PF01582">
    <property type="entry name" value="TIR"/>
    <property type="match status" value="1"/>
</dbReference>
<keyword evidence="10" id="KW-0539">Nucleus</keyword>
<dbReference type="GO" id="GO:0043068">
    <property type="term" value="P:positive regulation of programmed cell death"/>
    <property type="evidence" value="ECO:0007669"/>
    <property type="project" value="UniProtKB-ARBA"/>
</dbReference>
<comment type="catalytic activity">
    <reaction evidence="11">
        <text>NAD(+) + H2O = ADP-D-ribose + nicotinamide + H(+)</text>
        <dbReference type="Rhea" id="RHEA:16301"/>
        <dbReference type="ChEBI" id="CHEBI:15377"/>
        <dbReference type="ChEBI" id="CHEBI:15378"/>
        <dbReference type="ChEBI" id="CHEBI:17154"/>
        <dbReference type="ChEBI" id="CHEBI:57540"/>
        <dbReference type="ChEBI" id="CHEBI:57967"/>
        <dbReference type="EC" id="3.2.2.6"/>
    </reaction>
    <physiologicalReaction direction="left-to-right" evidence="11">
        <dbReference type="Rhea" id="RHEA:16302"/>
    </physiologicalReaction>
</comment>
<dbReference type="EMBL" id="JARBHA010000018">
    <property type="protein sequence ID" value="KAJ9675907.1"/>
    <property type="molecule type" value="Genomic_DNA"/>
</dbReference>
<dbReference type="FunFam" id="3.40.50.10140:FF:000007">
    <property type="entry name" value="Disease resistance protein (TIR-NBS-LRR class)"/>
    <property type="match status" value="1"/>
</dbReference>
<dbReference type="PROSITE" id="PS50104">
    <property type="entry name" value="TIR"/>
    <property type="match status" value="1"/>
</dbReference>
<keyword evidence="4" id="KW-0963">Cytoplasm</keyword>
<accession>A0AA39DB78</accession>
<evidence type="ECO:0000256" key="8">
    <source>
        <dbReference type="ARBA" id="ARBA00022821"/>
    </source>
</evidence>
<dbReference type="Pfam" id="PF20160">
    <property type="entry name" value="C-JID"/>
    <property type="match status" value="1"/>
</dbReference>
<evidence type="ECO:0000256" key="7">
    <source>
        <dbReference type="ARBA" id="ARBA00022801"/>
    </source>
</evidence>
<reference evidence="15 16" key="1">
    <citation type="journal article" date="2023" name="BMC Biotechnol.">
        <title>Vitis rotundifolia cv Carlos genome sequencing.</title>
        <authorList>
            <person name="Huff M."/>
            <person name="Hulse-Kemp A."/>
            <person name="Scheffler B."/>
            <person name="Youngblood R."/>
            <person name="Simpson S."/>
            <person name="Babiker E."/>
            <person name="Staton M."/>
        </authorList>
    </citation>
    <scope>NUCLEOTIDE SEQUENCE [LARGE SCALE GENOMIC DNA]</scope>
    <source>
        <tissue evidence="15">Leaf</tissue>
    </source>
</reference>
<protein>
    <recommendedName>
        <fullName evidence="3">ADP-ribosyl cyclase/cyclic ADP-ribose hydrolase</fullName>
        <ecNumber evidence="3">3.2.2.6</ecNumber>
    </recommendedName>
</protein>
<dbReference type="Gene3D" id="3.40.50.10140">
    <property type="entry name" value="Toll/interleukin-1 receptor homology (TIR) domain"/>
    <property type="match status" value="1"/>
</dbReference>
<evidence type="ECO:0000256" key="9">
    <source>
        <dbReference type="ARBA" id="ARBA00023027"/>
    </source>
</evidence>
<gene>
    <name evidence="15" type="ORF">PVL29_024733</name>
</gene>